<protein>
    <recommendedName>
        <fullName evidence="3">DUF1127 domain-containing protein</fullName>
    </recommendedName>
</protein>
<proteinExistence type="predicted"/>
<name>A0A1I1YP98_9RHOB</name>
<dbReference type="Proteomes" id="UP000325289">
    <property type="component" value="Unassembled WGS sequence"/>
</dbReference>
<dbReference type="AlphaFoldDB" id="A0A1I1YP98"/>
<gene>
    <name evidence="1" type="ORF">SAMN04515678_107141</name>
</gene>
<organism evidence="1 2">
    <name type="scientific">Roseivivax sediminis</name>
    <dbReference type="NCBI Taxonomy" id="936889"/>
    <lineage>
        <taxon>Bacteria</taxon>
        <taxon>Pseudomonadati</taxon>
        <taxon>Pseudomonadota</taxon>
        <taxon>Alphaproteobacteria</taxon>
        <taxon>Rhodobacterales</taxon>
        <taxon>Roseobacteraceae</taxon>
        <taxon>Roseivivax</taxon>
    </lineage>
</organism>
<accession>A0A1I1YP98</accession>
<dbReference type="RefSeq" id="WP_223163070.1">
    <property type="nucleotide sequence ID" value="NZ_FOMS01000007.1"/>
</dbReference>
<evidence type="ECO:0000313" key="2">
    <source>
        <dbReference type="Proteomes" id="UP000325289"/>
    </source>
</evidence>
<keyword evidence="2" id="KW-1185">Reference proteome</keyword>
<sequence length="70" mass="7858">MAFFDTSLPADRRPLPGLGLRGLLDTPFDRRSRDIARRAADLRRLSDDELAELGLTRGDILRHVLLSRGS</sequence>
<evidence type="ECO:0000313" key="1">
    <source>
        <dbReference type="EMBL" id="SFE21425.1"/>
    </source>
</evidence>
<dbReference type="EMBL" id="FOMS01000007">
    <property type="protein sequence ID" value="SFE21425.1"/>
    <property type="molecule type" value="Genomic_DNA"/>
</dbReference>
<evidence type="ECO:0008006" key="3">
    <source>
        <dbReference type="Google" id="ProtNLM"/>
    </source>
</evidence>
<reference evidence="1 2" key="1">
    <citation type="submission" date="2016-10" db="EMBL/GenBank/DDBJ databases">
        <authorList>
            <person name="Varghese N."/>
            <person name="Submissions S."/>
        </authorList>
    </citation>
    <scope>NUCLEOTIDE SEQUENCE [LARGE SCALE GENOMIC DNA]</scope>
    <source>
        <strain evidence="2">YIM D21,KCTC 23444,ACCC 10710</strain>
    </source>
</reference>